<evidence type="ECO:0000313" key="1">
    <source>
        <dbReference type="EMBL" id="QLH78164.1"/>
    </source>
</evidence>
<name>A0A7D5P4Q1_9EURY</name>
<dbReference type="OrthoDB" id="377909at2157"/>
<dbReference type="Proteomes" id="UP000509667">
    <property type="component" value="Chromosome"/>
</dbReference>
<dbReference type="RefSeq" id="WP_179908086.1">
    <property type="nucleotide sequence ID" value="NZ_CP058910.1"/>
</dbReference>
<evidence type="ECO:0000313" key="2">
    <source>
        <dbReference type="Proteomes" id="UP000509667"/>
    </source>
</evidence>
<protein>
    <submittedName>
        <fullName evidence="1">Uncharacterized protein</fullName>
    </submittedName>
</protein>
<accession>A0A7D5P4Q1</accession>
<keyword evidence="2" id="KW-1185">Reference proteome</keyword>
<reference evidence="1 2" key="1">
    <citation type="submission" date="2020-07" db="EMBL/GenBank/DDBJ databases">
        <title>Halosimplex pelagicum sp. nov. and Halosimplex rubrum sp. nov., isolated from salted brown alga Laminaria, and emended description of the genus Halosimplex.</title>
        <authorList>
            <person name="Cui H."/>
        </authorList>
    </citation>
    <scope>NUCLEOTIDE SEQUENCE [LARGE SCALE GENOMIC DNA]</scope>
    <source>
        <strain evidence="1 2">R27</strain>
    </source>
</reference>
<sequence length="72" mass="8070">MSKESDNSREVVATEKKNMTDYGQVTFSKKNRPEDADSVLLRWFDDGTVQVEFLKSVPIEDSKSVVAQGGDE</sequence>
<dbReference type="AlphaFoldDB" id="A0A7D5P4Q1"/>
<dbReference type="EMBL" id="CP058910">
    <property type="protein sequence ID" value="QLH78164.1"/>
    <property type="molecule type" value="Genomic_DNA"/>
</dbReference>
<proteinExistence type="predicted"/>
<dbReference type="GeneID" id="56078795"/>
<dbReference type="KEGG" id="hrr:HZS55_12990"/>
<organism evidence="1 2">
    <name type="scientific">Halosimplex rubrum</name>
    <dbReference type="NCBI Taxonomy" id="869889"/>
    <lineage>
        <taxon>Archaea</taxon>
        <taxon>Methanobacteriati</taxon>
        <taxon>Methanobacteriota</taxon>
        <taxon>Stenosarchaea group</taxon>
        <taxon>Halobacteria</taxon>
        <taxon>Halobacteriales</taxon>
        <taxon>Haloarculaceae</taxon>
        <taxon>Halosimplex</taxon>
    </lineage>
</organism>
<gene>
    <name evidence="1" type="ORF">HZS55_12990</name>
</gene>